<evidence type="ECO:0000256" key="2">
    <source>
        <dbReference type="ARBA" id="ARBA00022679"/>
    </source>
</evidence>
<dbReference type="FunFam" id="3.40.50.150:FF:000118">
    <property type="entry name" value="Histamine N-methyltransferase"/>
    <property type="match status" value="1"/>
</dbReference>
<keyword evidence="2" id="KW-0808">Transferase</keyword>
<name>A0A7M7RDN8_STRPU</name>
<sequence length="302" mass="34646">MEKAKLKYILDDLDHYTKSYHVFAKKSSKFTGLVKWVEDVFPKLVLDKLVESFSAETQINVLGVGSGSGEMDSKMAASIKTRFKSVRNVVVEPGEKQLEKYRSLVESKKSEFEGIEFDLRQLGIDEYRALEGNHSSKYHFINAIQSLYYADDFNDTIRYLYDCLEEGGILLITIISDISGSWRLWNHFPRLQDIIGPYFCVQHLRQGLSSHDIPFHDIPFDENHQRAHVDITSCFEKGSKEGKLLVDFISQIVDFHGSASPEFYKEVVDYIGSEECSERKEDGTILYNNDWDAVVAQKPISK</sequence>
<dbReference type="AlphaFoldDB" id="A0A7M7RDN8"/>
<dbReference type="GeneID" id="587894"/>
<evidence type="ECO:0000313" key="3">
    <source>
        <dbReference type="EnsemblMetazoa" id="XP_792696"/>
    </source>
</evidence>
<evidence type="ECO:0008006" key="5">
    <source>
        <dbReference type="Google" id="ProtNLM"/>
    </source>
</evidence>
<dbReference type="GO" id="GO:0032259">
    <property type="term" value="P:methylation"/>
    <property type="evidence" value="ECO:0007669"/>
    <property type="project" value="UniProtKB-KW"/>
</dbReference>
<dbReference type="FunCoup" id="A0A7M7RDN8">
    <property type="interactions" value="429"/>
</dbReference>
<dbReference type="InterPro" id="IPR029063">
    <property type="entry name" value="SAM-dependent_MTases_sf"/>
</dbReference>
<dbReference type="InParanoid" id="A0A7M7RDN8"/>
<dbReference type="OMA" id="YISSAHI"/>
<reference evidence="3" key="2">
    <citation type="submission" date="2021-01" db="UniProtKB">
        <authorList>
            <consortium name="EnsemblMetazoa"/>
        </authorList>
    </citation>
    <scope>IDENTIFICATION</scope>
</reference>
<dbReference type="Pfam" id="PF13489">
    <property type="entry name" value="Methyltransf_23"/>
    <property type="match status" value="1"/>
</dbReference>
<dbReference type="SUPFAM" id="SSF53335">
    <property type="entry name" value="S-adenosyl-L-methionine-dependent methyltransferases"/>
    <property type="match status" value="1"/>
</dbReference>
<evidence type="ECO:0000313" key="4">
    <source>
        <dbReference type="Proteomes" id="UP000007110"/>
    </source>
</evidence>
<proteinExistence type="predicted"/>
<keyword evidence="4" id="KW-1185">Reference proteome</keyword>
<dbReference type="KEGG" id="spu:587894"/>
<accession>A0A7M7RDN8</accession>
<dbReference type="GO" id="GO:0008168">
    <property type="term" value="F:methyltransferase activity"/>
    <property type="evidence" value="ECO:0007669"/>
    <property type="project" value="UniProtKB-KW"/>
</dbReference>
<dbReference type="RefSeq" id="XP_792696.2">
    <property type="nucleotide sequence ID" value="XM_787603.4"/>
</dbReference>
<keyword evidence="1" id="KW-0489">Methyltransferase</keyword>
<dbReference type="EnsemblMetazoa" id="XM_787603">
    <property type="protein sequence ID" value="XP_792696"/>
    <property type="gene ID" value="LOC587894"/>
</dbReference>
<organism evidence="3 4">
    <name type="scientific">Strongylocentrotus purpuratus</name>
    <name type="common">Purple sea urchin</name>
    <dbReference type="NCBI Taxonomy" id="7668"/>
    <lineage>
        <taxon>Eukaryota</taxon>
        <taxon>Metazoa</taxon>
        <taxon>Echinodermata</taxon>
        <taxon>Eleutherozoa</taxon>
        <taxon>Echinozoa</taxon>
        <taxon>Echinoidea</taxon>
        <taxon>Euechinoidea</taxon>
        <taxon>Echinacea</taxon>
        <taxon>Camarodonta</taxon>
        <taxon>Echinidea</taxon>
        <taxon>Strongylocentrotidae</taxon>
        <taxon>Strongylocentrotus</taxon>
    </lineage>
</organism>
<dbReference type="OrthoDB" id="5984880at2759"/>
<reference evidence="4" key="1">
    <citation type="submission" date="2015-02" db="EMBL/GenBank/DDBJ databases">
        <title>Genome sequencing for Strongylocentrotus purpuratus.</title>
        <authorList>
            <person name="Murali S."/>
            <person name="Liu Y."/>
            <person name="Vee V."/>
            <person name="English A."/>
            <person name="Wang M."/>
            <person name="Skinner E."/>
            <person name="Han Y."/>
            <person name="Muzny D.M."/>
            <person name="Worley K.C."/>
            <person name="Gibbs R.A."/>
        </authorList>
    </citation>
    <scope>NUCLEOTIDE SEQUENCE</scope>
</reference>
<evidence type="ECO:0000256" key="1">
    <source>
        <dbReference type="ARBA" id="ARBA00022603"/>
    </source>
</evidence>
<dbReference type="Gene3D" id="3.40.50.150">
    <property type="entry name" value="Vaccinia Virus protein VP39"/>
    <property type="match status" value="1"/>
</dbReference>
<dbReference type="Proteomes" id="UP000007110">
    <property type="component" value="Unassembled WGS sequence"/>
</dbReference>
<protein>
    <recommendedName>
        <fullName evidence="5">Histamine N-methyltransferase</fullName>
    </recommendedName>
</protein>